<dbReference type="EMBL" id="GBXM01000965">
    <property type="protein sequence ID" value="JAI07613.1"/>
    <property type="molecule type" value="Transcribed_RNA"/>
</dbReference>
<evidence type="ECO:0000313" key="1">
    <source>
        <dbReference type="EMBL" id="JAI07613.1"/>
    </source>
</evidence>
<proteinExistence type="predicted"/>
<reference evidence="1" key="1">
    <citation type="submission" date="2014-11" db="EMBL/GenBank/DDBJ databases">
        <authorList>
            <person name="Amaro Gonzalez C."/>
        </authorList>
    </citation>
    <scope>NUCLEOTIDE SEQUENCE</scope>
</reference>
<reference evidence="1" key="2">
    <citation type="journal article" date="2015" name="Fish Shellfish Immunol.">
        <title>Early steps in the European eel (Anguilla anguilla)-Vibrio vulnificus interaction in the gills: Role of the RtxA13 toxin.</title>
        <authorList>
            <person name="Callol A."/>
            <person name="Pajuelo D."/>
            <person name="Ebbesson L."/>
            <person name="Teles M."/>
            <person name="MacKenzie S."/>
            <person name="Amaro C."/>
        </authorList>
    </citation>
    <scope>NUCLEOTIDE SEQUENCE</scope>
</reference>
<protein>
    <submittedName>
        <fullName evidence="1">Uncharacterized protein</fullName>
    </submittedName>
</protein>
<sequence length="40" mass="4331">MSSVQSGSVQLVKFNLVSFKSVLLVGCTLFTKNKVSNKIV</sequence>
<dbReference type="AlphaFoldDB" id="A0A0E9XY02"/>
<organism evidence="1">
    <name type="scientific">Anguilla anguilla</name>
    <name type="common">European freshwater eel</name>
    <name type="synonym">Muraena anguilla</name>
    <dbReference type="NCBI Taxonomy" id="7936"/>
    <lineage>
        <taxon>Eukaryota</taxon>
        <taxon>Metazoa</taxon>
        <taxon>Chordata</taxon>
        <taxon>Craniata</taxon>
        <taxon>Vertebrata</taxon>
        <taxon>Euteleostomi</taxon>
        <taxon>Actinopterygii</taxon>
        <taxon>Neopterygii</taxon>
        <taxon>Teleostei</taxon>
        <taxon>Anguilliformes</taxon>
        <taxon>Anguillidae</taxon>
        <taxon>Anguilla</taxon>
    </lineage>
</organism>
<name>A0A0E9XY02_ANGAN</name>
<accession>A0A0E9XY02</accession>